<evidence type="ECO:0000313" key="3">
    <source>
        <dbReference type="EMBL" id="SDO94920.1"/>
    </source>
</evidence>
<evidence type="ECO:0000313" key="5">
    <source>
        <dbReference type="Proteomes" id="UP000182654"/>
    </source>
</evidence>
<name>A0A1H0NRF0_9PSED</name>
<dbReference type="EMBL" id="MDGK01000055">
    <property type="protein sequence ID" value="OIN05754.1"/>
    <property type="molecule type" value="Genomic_DNA"/>
</dbReference>
<gene>
    <name evidence="2" type="ORF">BFN10_21670</name>
    <name evidence="3" type="ORF">SAMN04490184_1870</name>
</gene>
<dbReference type="EMBL" id="LT629708">
    <property type="protein sequence ID" value="SDO94920.1"/>
    <property type="molecule type" value="Genomic_DNA"/>
</dbReference>
<reference evidence="2 4" key="1">
    <citation type="submission" date="2016-08" db="EMBL/GenBank/DDBJ databases">
        <title>Draft genome sequence of the type strain of Pseudomonas extremorientalis LMG 19695T isolated from drinking water reservoir.</title>
        <authorList>
            <person name="Tambong J.T."/>
        </authorList>
    </citation>
    <scope>NUCLEOTIDE SEQUENCE [LARGE SCALE GENOMIC DNA]</scope>
    <source>
        <strain evidence="2 4">LMG 19695</strain>
    </source>
</reference>
<evidence type="ECO:0000313" key="2">
    <source>
        <dbReference type="EMBL" id="OIN05754.1"/>
    </source>
</evidence>
<sequence>MISIGATNAARTQVQSFAEPKDLVAEAKLTKAAKAFKDATEAPLREKKDEEGVKVTFSGAALKALTEAKKPSNDIEDSGLPDNVQQVLKMIRKLKEQIAEKQAELQAVMADKSLSPDEARIKVSNLQGALAQLQASLMTAQTSLAKAMKGLSGEDALKAGSLAMA</sequence>
<evidence type="ECO:0000313" key="4">
    <source>
        <dbReference type="Proteomes" id="UP000181686"/>
    </source>
</evidence>
<dbReference type="AlphaFoldDB" id="A0A1H0NRF0"/>
<protein>
    <recommendedName>
        <fullName evidence="6">Chemotaxis protein</fullName>
    </recommendedName>
</protein>
<dbReference type="RefSeq" id="WP_071491371.1">
    <property type="nucleotide sequence ID" value="NZ_LT629708.1"/>
</dbReference>
<keyword evidence="5" id="KW-1185">Reference proteome</keyword>
<accession>A0A1H0NRF0</accession>
<feature type="coiled-coil region" evidence="1">
    <location>
        <begin position="84"/>
        <end position="111"/>
    </location>
</feature>
<evidence type="ECO:0000256" key="1">
    <source>
        <dbReference type="SAM" id="Coils"/>
    </source>
</evidence>
<evidence type="ECO:0008006" key="6">
    <source>
        <dbReference type="Google" id="ProtNLM"/>
    </source>
</evidence>
<dbReference type="Proteomes" id="UP000182654">
    <property type="component" value="Chromosome I"/>
</dbReference>
<proteinExistence type="predicted"/>
<dbReference type="Gene3D" id="1.20.120.1490">
    <property type="match status" value="1"/>
</dbReference>
<organism evidence="2 4">
    <name type="scientific">Pseudomonas extremorientalis</name>
    <dbReference type="NCBI Taxonomy" id="169669"/>
    <lineage>
        <taxon>Bacteria</taxon>
        <taxon>Pseudomonadati</taxon>
        <taxon>Pseudomonadota</taxon>
        <taxon>Gammaproteobacteria</taxon>
        <taxon>Pseudomonadales</taxon>
        <taxon>Pseudomonadaceae</taxon>
        <taxon>Pseudomonas</taxon>
    </lineage>
</organism>
<dbReference type="Proteomes" id="UP000181686">
    <property type="component" value="Unassembled WGS sequence"/>
</dbReference>
<keyword evidence="1" id="KW-0175">Coiled coil</keyword>
<reference evidence="3 5" key="2">
    <citation type="submission" date="2016-10" db="EMBL/GenBank/DDBJ databases">
        <authorList>
            <person name="Varghese N."/>
            <person name="Submissions S."/>
        </authorList>
    </citation>
    <scope>NUCLEOTIDE SEQUENCE [LARGE SCALE GENOMIC DNA]</scope>
    <source>
        <strain evidence="3 5">BS2774</strain>
    </source>
</reference>